<feature type="region of interest" description="Disordered" evidence="1">
    <location>
        <begin position="65"/>
        <end position="84"/>
    </location>
</feature>
<organism evidence="2 3">
    <name type="scientific">Aminomonas paucivorans DSM 12260</name>
    <dbReference type="NCBI Taxonomy" id="584708"/>
    <lineage>
        <taxon>Bacteria</taxon>
        <taxon>Thermotogati</taxon>
        <taxon>Synergistota</taxon>
        <taxon>Synergistia</taxon>
        <taxon>Synergistales</taxon>
        <taxon>Synergistaceae</taxon>
        <taxon>Aminomonas</taxon>
    </lineage>
</organism>
<evidence type="ECO:0000313" key="3">
    <source>
        <dbReference type="Proteomes" id="UP000005096"/>
    </source>
</evidence>
<dbReference type="EMBL" id="CM001022">
    <property type="protein sequence ID" value="EFQ23490.1"/>
    <property type="molecule type" value="Genomic_DNA"/>
</dbReference>
<dbReference type="AlphaFoldDB" id="E3CXC4"/>
<name>E3CXC4_9BACT</name>
<reference evidence="2 3" key="1">
    <citation type="journal article" date="2010" name="Stand. Genomic Sci.">
        <title>Non-contiguous finished genome sequence of Aminomonas paucivorans type strain (GLU-3).</title>
        <authorList>
            <person name="Pitluck S."/>
            <person name="Yasawong M."/>
            <person name="Held B."/>
            <person name="Lapidus A."/>
            <person name="Nolan M."/>
            <person name="Copeland A."/>
            <person name="Lucas S."/>
            <person name="Del Rio T.G."/>
            <person name="Tice H."/>
            <person name="Cheng J.F."/>
            <person name="Chertkov O."/>
            <person name="Goodwin L."/>
            <person name="Tapia R."/>
            <person name="Han C."/>
            <person name="Liolios K."/>
            <person name="Ivanova N."/>
            <person name="Mavromatis K."/>
            <person name="Ovchinnikova G."/>
            <person name="Pati A."/>
            <person name="Chen A."/>
            <person name="Palaniappan K."/>
            <person name="Land M."/>
            <person name="Hauser L."/>
            <person name="Chang Y.J."/>
            <person name="Jeffries C.D."/>
            <person name="Pukall R."/>
            <person name="Spring S."/>
            <person name="Rohde M."/>
            <person name="Sikorski J."/>
            <person name="Goker M."/>
            <person name="Woyke T."/>
            <person name="Bristow J."/>
            <person name="Eisen J.A."/>
            <person name="Markowitz V."/>
            <person name="Hugenholtz P."/>
            <person name="Kyrpides N.C."/>
            <person name="Klenk H.P."/>
        </authorList>
    </citation>
    <scope>NUCLEOTIDE SEQUENCE [LARGE SCALE GENOMIC DNA]</scope>
    <source>
        <strain evidence="2 3">DSM 12260</strain>
    </source>
</reference>
<dbReference type="eggNOG" id="ENOG503308A">
    <property type="taxonomic scope" value="Bacteria"/>
</dbReference>
<protein>
    <submittedName>
        <fullName evidence="2">Sulfur oxidation protein SoxZ</fullName>
    </submittedName>
</protein>
<dbReference type="HOGENOM" id="CLU_2520307_0_0_0"/>
<sequence>MLIVGCQHCDKTEILPGTPDPDGVARTRWTCPRCGAGQVLQLPLAADARGKDLRQILGGLALLPTEPSVSPDAPAALESPHGLP</sequence>
<keyword evidence="3" id="KW-1185">Reference proteome</keyword>
<gene>
    <name evidence="2" type="ORF">Apau_1063</name>
</gene>
<proteinExistence type="predicted"/>
<evidence type="ECO:0000256" key="1">
    <source>
        <dbReference type="SAM" id="MobiDB-lite"/>
    </source>
</evidence>
<accession>E3CXC4</accession>
<dbReference type="Proteomes" id="UP000005096">
    <property type="component" value="Chromosome"/>
</dbReference>
<dbReference type="RefSeq" id="WP_006300673.1">
    <property type="nucleotide sequence ID" value="NZ_CM001022.1"/>
</dbReference>
<dbReference type="PaxDb" id="584708-Apau_1063"/>
<evidence type="ECO:0000313" key="2">
    <source>
        <dbReference type="EMBL" id="EFQ23490.1"/>
    </source>
</evidence>
<dbReference type="STRING" id="584708.Apau_1063"/>